<feature type="transmembrane region" description="Helical" evidence="2">
    <location>
        <begin position="36"/>
        <end position="56"/>
    </location>
</feature>
<dbReference type="Proteomes" id="UP000175744">
    <property type="component" value="Unassembled WGS sequence"/>
</dbReference>
<keyword evidence="2" id="KW-1133">Transmembrane helix</keyword>
<accession>A0A1E8F182</accession>
<evidence type="ECO:0000313" key="4">
    <source>
        <dbReference type="EMBL" id="OFI07221.1"/>
    </source>
</evidence>
<dbReference type="EMBL" id="LZFO01000004">
    <property type="protein sequence ID" value="OFI07221.1"/>
    <property type="molecule type" value="Genomic_DNA"/>
</dbReference>
<dbReference type="Pfam" id="PF01551">
    <property type="entry name" value="Peptidase_M23"/>
    <property type="match status" value="1"/>
</dbReference>
<dbReference type="EC" id="3.4.24.-" evidence="4"/>
<dbReference type="STRING" id="1121290.CLAOCE_04120"/>
<keyword evidence="2" id="KW-0472">Membrane</keyword>
<evidence type="ECO:0000313" key="5">
    <source>
        <dbReference type="Proteomes" id="UP000175744"/>
    </source>
</evidence>
<protein>
    <submittedName>
        <fullName evidence="4">Murein DD-endopeptidase MepM</fullName>
        <ecNumber evidence="4">3.4.24.-</ecNumber>
    </submittedName>
</protein>
<dbReference type="GO" id="GO:0004222">
    <property type="term" value="F:metalloendopeptidase activity"/>
    <property type="evidence" value="ECO:0007669"/>
    <property type="project" value="TreeGrafter"/>
</dbReference>
<dbReference type="InterPro" id="IPR050570">
    <property type="entry name" value="Cell_wall_metabolism_enzyme"/>
</dbReference>
<feature type="domain" description="M23ase beta-sheet core" evidence="3">
    <location>
        <begin position="151"/>
        <end position="245"/>
    </location>
</feature>
<gene>
    <name evidence="4" type="primary">mepM_2</name>
    <name evidence="4" type="ORF">CLOACE_04120</name>
</gene>
<evidence type="ECO:0000256" key="1">
    <source>
        <dbReference type="ARBA" id="ARBA00022729"/>
    </source>
</evidence>
<sequence length="253" mass="29214">MGNFNSQYEDYYKNIRRGNSRRYFLNNRKSNKKNFIVRRMIFDLIGVFTLFILVIVCKTIVTPKTQAVYSYSKELVDKNYDYKVLLKRGREMDFNNIQKKAIDYIDVFKAKVTGEITLKEKVKSEFVLPVKGTVTSKYGNREDPFTKKQSFHKGIDIDVKENTEVKAAFNGIVKECGEDKSLGKYILIDHGKGIETKYAHLNEICVKKGQNINKLNVIGKSGSTGKSTAPHLHFEFIYMGENENPEEYIKISK</sequence>
<dbReference type="InterPro" id="IPR011055">
    <property type="entry name" value="Dup_hybrid_motif"/>
</dbReference>
<reference evidence="4 5" key="1">
    <citation type="submission" date="2016-06" db="EMBL/GenBank/DDBJ databases">
        <title>Genome sequence of Clostridium acetireducens DSM 10703.</title>
        <authorList>
            <person name="Poehlein A."/>
            <person name="Fluechter S."/>
            <person name="Duerre P."/>
            <person name="Daniel R."/>
        </authorList>
    </citation>
    <scope>NUCLEOTIDE SEQUENCE [LARGE SCALE GENOMIC DNA]</scope>
    <source>
        <strain evidence="4 5">DSM 10703</strain>
    </source>
</reference>
<dbReference type="Gene3D" id="2.70.70.10">
    <property type="entry name" value="Glucose Permease (Domain IIA)"/>
    <property type="match status" value="1"/>
</dbReference>
<proteinExistence type="predicted"/>
<name>A0A1E8F182_9CLOT</name>
<dbReference type="InterPro" id="IPR016047">
    <property type="entry name" value="M23ase_b-sheet_dom"/>
</dbReference>
<dbReference type="SUPFAM" id="SSF51261">
    <property type="entry name" value="Duplicated hybrid motif"/>
    <property type="match status" value="1"/>
</dbReference>
<dbReference type="CDD" id="cd12797">
    <property type="entry name" value="M23_peptidase"/>
    <property type="match status" value="1"/>
</dbReference>
<dbReference type="PANTHER" id="PTHR21666">
    <property type="entry name" value="PEPTIDASE-RELATED"/>
    <property type="match status" value="1"/>
</dbReference>
<dbReference type="AlphaFoldDB" id="A0A1E8F182"/>
<dbReference type="RefSeq" id="WP_070109383.1">
    <property type="nucleotide sequence ID" value="NZ_LZFO01000004.1"/>
</dbReference>
<keyword evidence="4" id="KW-0378">Hydrolase</keyword>
<evidence type="ECO:0000259" key="3">
    <source>
        <dbReference type="Pfam" id="PF01551"/>
    </source>
</evidence>
<comment type="caution">
    <text evidence="4">The sequence shown here is derived from an EMBL/GenBank/DDBJ whole genome shotgun (WGS) entry which is preliminary data.</text>
</comment>
<keyword evidence="5" id="KW-1185">Reference proteome</keyword>
<dbReference type="PANTHER" id="PTHR21666:SF289">
    <property type="entry name" value="L-ALA--D-GLU ENDOPEPTIDASE"/>
    <property type="match status" value="1"/>
</dbReference>
<keyword evidence="1" id="KW-0732">Signal</keyword>
<organism evidence="4 5">
    <name type="scientific">Clostridium acetireducens DSM 10703</name>
    <dbReference type="NCBI Taxonomy" id="1121290"/>
    <lineage>
        <taxon>Bacteria</taxon>
        <taxon>Bacillati</taxon>
        <taxon>Bacillota</taxon>
        <taxon>Clostridia</taxon>
        <taxon>Eubacteriales</taxon>
        <taxon>Clostridiaceae</taxon>
        <taxon>Clostridium</taxon>
    </lineage>
</organism>
<keyword evidence="2" id="KW-0812">Transmembrane</keyword>
<evidence type="ECO:0000256" key="2">
    <source>
        <dbReference type="SAM" id="Phobius"/>
    </source>
</evidence>